<proteinExistence type="predicted"/>
<keyword evidence="3" id="KW-1185">Reference proteome</keyword>
<protein>
    <submittedName>
        <fullName evidence="2">Alpha/beta fold hydrolase</fullName>
    </submittedName>
</protein>
<evidence type="ECO:0000313" key="2">
    <source>
        <dbReference type="EMBL" id="MFC6045410.1"/>
    </source>
</evidence>
<dbReference type="InterPro" id="IPR050471">
    <property type="entry name" value="AB_hydrolase"/>
</dbReference>
<keyword evidence="2" id="KW-0378">Hydrolase</keyword>
<dbReference type="Gene3D" id="3.40.50.1820">
    <property type="entry name" value="alpha/beta hydrolase"/>
    <property type="match status" value="1"/>
</dbReference>
<feature type="domain" description="AB hydrolase-1" evidence="1">
    <location>
        <begin position="26"/>
        <end position="267"/>
    </location>
</feature>
<name>A0ABW1LN90_9ACTN</name>
<dbReference type="Proteomes" id="UP001596135">
    <property type="component" value="Unassembled WGS sequence"/>
</dbReference>
<dbReference type="InterPro" id="IPR029058">
    <property type="entry name" value="AB_hydrolase_fold"/>
</dbReference>
<dbReference type="PRINTS" id="PR00111">
    <property type="entry name" value="ABHYDROLASE"/>
</dbReference>
<gene>
    <name evidence="2" type="ORF">ACFPYL_20155</name>
</gene>
<sequence>MPYITVDHENSTDIDLHYTDHGAGTPVVLIHGYPLDGNSWELQSRALIAAGHRVITYDRRGFGRSTHAGTGYDYDTFAADLDAVLQALDLRDVVLVGFSMGTGELARYVRNHGHERVAKLAFLASLEPFLLQTDDNPDGVPGEVFEGIAAAARADRYAWFTQFYGDFYNLDDTLGSRISQEVVTASWNTATQSAPIAAYSVVPAWLEDFRADVEAVRAAGRPSLILHGDADRILPIDATGRRFHEAFPEAEYVEVEGAPHGLLWTHAAEVNEALLRFVAG</sequence>
<dbReference type="Pfam" id="PF00561">
    <property type="entry name" value="Abhydrolase_1"/>
    <property type="match status" value="1"/>
</dbReference>
<dbReference type="GO" id="GO:0016787">
    <property type="term" value="F:hydrolase activity"/>
    <property type="evidence" value="ECO:0007669"/>
    <property type="project" value="UniProtKB-KW"/>
</dbReference>
<dbReference type="RefSeq" id="WP_379158576.1">
    <property type="nucleotide sequence ID" value="NZ_JBHSRJ010000009.1"/>
</dbReference>
<dbReference type="PANTHER" id="PTHR43433">
    <property type="entry name" value="HYDROLASE, ALPHA/BETA FOLD FAMILY PROTEIN"/>
    <property type="match status" value="1"/>
</dbReference>
<evidence type="ECO:0000259" key="1">
    <source>
        <dbReference type="Pfam" id="PF00561"/>
    </source>
</evidence>
<dbReference type="EMBL" id="JBHSRJ010000009">
    <property type="protein sequence ID" value="MFC6045410.1"/>
    <property type="molecule type" value="Genomic_DNA"/>
</dbReference>
<accession>A0ABW1LN90</accession>
<dbReference type="PANTHER" id="PTHR43433:SF4">
    <property type="entry name" value="NON-HEME CHLOROPEROXIDASE-RELATED"/>
    <property type="match status" value="1"/>
</dbReference>
<comment type="caution">
    <text evidence="2">The sequence shown here is derived from an EMBL/GenBank/DDBJ whole genome shotgun (WGS) entry which is preliminary data.</text>
</comment>
<evidence type="ECO:0000313" key="3">
    <source>
        <dbReference type="Proteomes" id="UP001596135"/>
    </source>
</evidence>
<reference evidence="3" key="1">
    <citation type="journal article" date="2019" name="Int. J. Syst. Evol. Microbiol.">
        <title>The Global Catalogue of Microorganisms (GCM) 10K type strain sequencing project: providing services to taxonomists for standard genome sequencing and annotation.</title>
        <authorList>
            <consortium name="The Broad Institute Genomics Platform"/>
            <consortium name="The Broad Institute Genome Sequencing Center for Infectious Disease"/>
            <person name="Wu L."/>
            <person name="Ma J."/>
        </authorList>
    </citation>
    <scope>NUCLEOTIDE SEQUENCE [LARGE SCALE GENOMIC DNA]</scope>
    <source>
        <strain evidence="3">CCUG 54522</strain>
    </source>
</reference>
<organism evidence="2 3">
    <name type="scientific">Nocardioides hankookensis</name>
    <dbReference type="NCBI Taxonomy" id="443157"/>
    <lineage>
        <taxon>Bacteria</taxon>
        <taxon>Bacillati</taxon>
        <taxon>Actinomycetota</taxon>
        <taxon>Actinomycetes</taxon>
        <taxon>Propionibacteriales</taxon>
        <taxon>Nocardioidaceae</taxon>
        <taxon>Nocardioides</taxon>
    </lineage>
</organism>
<dbReference type="SUPFAM" id="SSF53474">
    <property type="entry name" value="alpha/beta-Hydrolases"/>
    <property type="match status" value="1"/>
</dbReference>
<dbReference type="InterPro" id="IPR000073">
    <property type="entry name" value="AB_hydrolase_1"/>
</dbReference>